<proteinExistence type="predicted"/>
<organism evidence="1 2">
    <name type="scientific">Peronosclerospora sorghi</name>
    <dbReference type="NCBI Taxonomy" id="230839"/>
    <lineage>
        <taxon>Eukaryota</taxon>
        <taxon>Sar</taxon>
        <taxon>Stramenopiles</taxon>
        <taxon>Oomycota</taxon>
        <taxon>Peronosporomycetes</taxon>
        <taxon>Peronosporales</taxon>
        <taxon>Peronosporaceae</taxon>
        <taxon>Peronosclerospora</taxon>
    </lineage>
</organism>
<sequence length="270" mass="29955">MASVVVCHPFDTIRTRLQLLPKHFHDFFHCAKKTVQQETLRGLYKGFVPPFFSQGVYKAVIFTTSSTLRNDVLPYMPIFKPLLTPTVVSFTAGAIAGGVNAFLVTPVELVRNRLQVQYDNQLQSRKYRGAFDCVAQVVRNQGITAMWKGLTTTIARDSLGVAFYFMVFDCLKQRIAASGKLGETATLLTAGAFGGISFWAVALPFDTVKSLIQADGRDSKCSGLISATLRLVREEGMMQLFRGWQAAFLRGIPSAGITFWTYEQTSKLLN</sequence>
<accession>A0ACC0W1T5</accession>
<evidence type="ECO:0000313" key="2">
    <source>
        <dbReference type="Proteomes" id="UP001163321"/>
    </source>
</evidence>
<keyword evidence="2" id="KW-1185">Reference proteome</keyword>
<gene>
    <name evidence="1" type="ORF">PsorP6_005826</name>
</gene>
<dbReference type="EMBL" id="CM047583">
    <property type="protein sequence ID" value="KAI9912758.1"/>
    <property type="molecule type" value="Genomic_DNA"/>
</dbReference>
<name>A0ACC0W1T5_9STRA</name>
<comment type="caution">
    <text evidence="1">The sequence shown here is derived from an EMBL/GenBank/DDBJ whole genome shotgun (WGS) entry which is preliminary data.</text>
</comment>
<reference evidence="1 2" key="1">
    <citation type="journal article" date="2022" name="bioRxiv">
        <title>The genome of the oomycete Peronosclerospora sorghi, a cosmopolitan pathogen of maize and sorghum, is inflated with dispersed pseudogenes.</title>
        <authorList>
            <person name="Fletcher K."/>
            <person name="Martin F."/>
            <person name="Isakeit T."/>
            <person name="Cavanaugh K."/>
            <person name="Magill C."/>
            <person name="Michelmore R."/>
        </authorList>
    </citation>
    <scope>NUCLEOTIDE SEQUENCE [LARGE SCALE GENOMIC DNA]</scope>
    <source>
        <strain evidence="1">P6</strain>
    </source>
</reference>
<evidence type="ECO:0000313" key="1">
    <source>
        <dbReference type="EMBL" id="KAI9912758.1"/>
    </source>
</evidence>
<dbReference type="Proteomes" id="UP001163321">
    <property type="component" value="Chromosome 4"/>
</dbReference>
<protein>
    <submittedName>
        <fullName evidence="1">Uncharacterized protein</fullName>
    </submittedName>
</protein>